<dbReference type="Gene3D" id="1.20.1060.20">
    <property type="match status" value="1"/>
</dbReference>
<feature type="coiled-coil region" evidence="7">
    <location>
        <begin position="171"/>
        <end position="201"/>
    </location>
</feature>
<feature type="binding site" evidence="7">
    <location>
        <begin position="32"/>
        <end position="39"/>
    </location>
    <ligand>
        <name>ATP</name>
        <dbReference type="ChEBI" id="CHEBI:30616"/>
    </ligand>
</feature>
<feature type="coiled-coil region" evidence="7">
    <location>
        <begin position="679"/>
        <end position="901"/>
    </location>
</feature>
<comment type="subunit">
    <text evidence="7">Homodimer.</text>
</comment>
<evidence type="ECO:0000259" key="9">
    <source>
        <dbReference type="SMART" id="SM00968"/>
    </source>
</evidence>
<feature type="coiled-coil region" evidence="7">
    <location>
        <begin position="241"/>
        <end position="359"/>
    </location>
</feature>
<dbReference type="SMART" id="SM00968">
    <property type="entry name" value="SMC_hinge"/>
    <property type="match status" value="1"/>
</dbReference>
<reference evidence="10 11" key="1">
    <citation type="submission" date="2013-06" db="EMBL/GenBank/DDBJ databases">
        <authorList>
            <person name="Weinstock G."/>
            <person name="Sodergren E."/>
            <person name="Clifton S."/>
            <person name="Fulton L."/>
            <person name="Fulton B."/>
            <person name="Courtney L."/>
            <person name="Fronick C."/>
            <person name="Harrison M."/>
            <person name="Strong C."/>
            <person name="Farmer C."/>
            <person name="Delahaunty K."/>
            <person name="Markovic C."/>
            <person name="Hall O."/>
            <person name="Minx P."/>
            <person name="Tomlinson C."/>
            <person name="Mitreva M."/>
            <person name="Nelson J."/>
            <person name="Hou S."/>
            <person name="Wollam A."/>
            <person name="Pepin K.H."/>
            <person name="Johnson M."/>
            <person name="Bhonagiri V."/>
            <person name="Nash W.E."/>
            <person name="Warren W."/>
            <person name="Chinwalla A."/>
            <person name="Mardis E.R."/>
            <person name="Wilson R.K."/>
        </authorList>
    </citation>
    <scope>NUCLEOTIDE SEQUENCE [LARGE SCALE GENOMIC DNA]</scope>
    <source>
        <strain evidence="10 11">ATCC 51271</strain>
    </source>
</reference>
<dbReference type="InterPro" id="IPR010935">
    <property type="entry name" value="SMC_hinge"/>
</dbReference>
<dbReference type="GO" id="GO:0016887">
    <property type="term" value="F:ATP hydrolysis activity"/>
    <property type="evidence" value="ECO:0007669"/>
    <property type="project" value="InterPro"/>
</dbReference>
<evidence type="ECO:0000256" key="4">
    <source>
        <dbReference type="ARBA" id="ARBA00022840"/>
    </source>
</evidence>
<keyword evidence="5 7" id="KW-0175">Coiled coil</keyword>
<dbReference type="STRING" id="592026.GCWU0000282_000382"/>
<dbReference type="GO" id="GO:0007062">
    <property type="term" value="P:sister chromatid cohesion"/>
    <property type="evidence" value="ECO:0007669"/>
    <property type="project" value="InterPro"/>
</dbReference>
<dbReference type="SUPFAM" id="SSF52540">
    <property type="entry name" value="P-loop containing nucleoside triphosphate hydrolases"/>
    <property type="match status" value="1"/>
</dbReference>
<dbReference type="GO" id="GO:0003677">
    <property type="term" value="F:DNA binding"/>
    <property type="evidence" value="ECO:0007669"/>
    <property type="project" value="UniProtKB-UniRule"/>
</dbReference>
<keyword evidence="4 7" id="KW-0067">ATP-binding</keyword>
<dbReference type="InterPro" id="IPR024704">
    <property type="entry name" value="SMC"/>
</dbReference>
<dbReference type="EMBL" id="ACIL03000004">
    <property type="protein sequence ID" value="ESL04411.1"/>
    <property type="molecule type" value="Genomic_DNA"/>
</dbReference>
<dbReference type="Pfam" id="PF02463">
    <property type="entry name" value="SMC_N"/>
    <property type="match status" value="1"/>
</dbReference>
<evidence type="ECO:0000256" key="5">
    <source>
        <dbReference type="ARBA" id="ARBA00023054"/>
    </source>
</evidence>
<comment type="similarity">
    <text evidence="7">Belongs to the SMC family.</text>
</comment>
<evidence type="ECO:0000256" key="3">
    <source>
        <dbReference type="ARBA" id="ARBA00022741"/>
    </source>
</evidence>
<dbReference type="CDD" id="cd03278">
    <property type="entry name" value="ABC_SMC_barmotin"/>
    <property type="match status" value="1"/>
</dbReference>
<dbReference type="InterPro" id="IPR003395">
    <property type="entry name" value="RecF/RecN/SMC_N"/>
</dbReference>
<dbReference type="Proteomes" id="UP000018227">
    <property type="component" value="Unassembled WGS sequence"/>
</dbReference>
<organism evidence="10 11">
    <name type="scientific">Catonella morbi ATCC 51271</name>
    <dbReference type="NCBI Taxonomy" id="592026"/>
    <lineage>
        <taxon>Bacteria</taxon>
        <taxon>Bacillati</taxon>
        <taxon>Bacillota</taxon>
        <taxon>Clostridia</taxon>
        <taxon>Lachnospirales</taxon>
        <taxon>Lachnospiraceae</taxon>
        <taxon>Catonella</taxon>
    </lineage>
</organism>
<dbReference type="InterPro" id="IPR011890">
    <property type="entry name" value="SMC_prok"/>
</dbReference>
<protein>
    <recommendedName>
        <fullName evidence="7">Chromosome partition protein Smc</fullName>
    </recommendedName>
</protein>
<feature type="coiled-coil region" evidence="7">
    <location>
        <begin position="1006"/>
        <end position="1033"/>
    </location>
</feature>
<evidence type="ECO:0000313" key="10">
    <source>
        <dbReference type="EMBL" id="ESL04411.1"/>
    </source>
</evidence>
<keyword evidence="11" id="KW-1185">Reference proteome</keyword>
<dbReference type="Gene3D" id="3.30.70.1620">
    <property type="match status" value="1"/>
</dbReference>
<dbReference type="NCBIfam" id="TIGR02168">
    <property type="entry name" value="SMC_prok_B"/>
    <property type="match status" value="1"/>
</dbReference>
<dbReference type="PIRSF" id="PIRSF005719">
    <property type="entry name" value="SMC"/>
    <property type="match status" value="1"/>
</dbReference>
<dbReference type="FunFam" id="3.40.50.300:FF:000984">
    <property type="entry name" value="Chromosome partition protein Smc"/>
    <property type="match status" value="1"/>
</dbReference>
<keyword evidence="3 7" id="KW-0547">Nucleotide-binding</keyword>
<dbReference type="FunFam" id="3.40.50.300:FF:000901">
    <property type="entry name" value="Chromosome partition protein Smc"/>
    <property type="match status" value="1"/>
</dbReference>
<feature type="region of interest" description="Disordered" evidence="8">
    <location>
        <begin position="462"/>
        <end position="481"/>
    </location>
</feature>
<dbReference type="GO" id="GO:0005694">
    <property type="term" value="C:chromosome"/>
    <property type="evidence" value="ECO:0007669"/>
    <property type="project" value="InterPro"/>
</dbReference>
<keyword evidence="2 7" id="KW-0963">Cytoplasm</keyword>
<evidence type="ECO:0000256" key="1">
    <source>
        <dbReference type="ARBA" id="ARBA00004496"/>
    </source>
</evidence>
<dbReference type="HAMAP" id="MF_01894">
    <property type="entry name" value="Smc_prok"/>
    <property type="match status" value="1"/>
</dbReference>
<dbReference type="GO" id="GO:0005524">
    <property type="term" value="F:ATP binding"/>
    <property type="evidence" value="ECO:0007669"/>
    <property type="project" value="UniProtKB-UniRule"/>
</dbReference>
<name>V2Y9Q9_9FIRM</name>
<comment type="caution">
    <text evidence="10">The sequence shown here is derived from an EMBL/GenBank/DDBJ whole genome shotgun (WGS) entry which is preliminary data.</text>
</comment>
<dbReference type="SUPFAM" id="SSF75553">
    <property type="entry name" value="Smc hinge domain"/>
    <property type="match status" value="1"/>
</dbReference>
<dbReference type="HOGENOM" id="CLU_001042_2_2_9"/>
<evidence type="ECO:0000256" key="6">
    <source>
        <dbReference type="ARBA" id="ARBA00023125"/>
    </source>
</evidence>
<dbReference type="GO" id="GO:0030261">
    <property type="term" value="P:chromosome condensation"/>
    <property type="evidence" value="ECO:0007669"/>
    <property type="project" value="InterPro"/>
</dbReference>
<dbReference type="PANTHER" id="PTHR43977">
    <property type="entry name" value="STRUCTURAL MAINTENANCE OF CHROMOSOMES PROTEIN 3"/>
    <property type="match status" value="1"/>
</dbReference>
<dbReference type="AlphaFoldDB" id="V2Y9Q9"/>
<dbReference type="RefSeq" id="WP_023353285.1">
    <property type="nucleotide sequence ID" value="NZ_KI535366.1"/>
</dbReference>
<dbReference type="InterPro" id="IPR036277">
    <property type="entry name" value="SMC_hinge_sf"/>
</dbReference>
<dbReference type="OrthoDB" id="9808768at2"/>
<comment type="subcellular location">
    <subcellularLocation>
        <location evidence="1 7">Cytoplasm</location>
    </subcellularLocation>
</comment>
<comment type="function">
    <text evidence="7">Required for chromosome condensation and partitioning.</text>
</comment>
<evidence type="ECO:0000256" key="2">
    <source>
        <dbReference type="ARBA" id="ARBA00022490"/>
    </source>
</evidence>
<comment type="domain">
    <text evidence="7">Contains large globular domains required for ATP hydrolysis at each terminus and a third globular domain forming a flexible hinge near the middle of the molecule. These domains are separated by coiled-coil structures.</text>
</comment>
<dbReference type="InterPro" id="IPR027417">
    <property type="entry name" value="P-loop_NTPase"/>
</dbReference>
<dbReference type="GO" id="GO:0007059">
    <property type="term" value="P:chromosome segregation"/>
    <property type="evidence" value="ECO:0007669"/>
    <property type="project" value="UniProtKB-UniRule"/>
</dbReference>
<proteinExistence type="inferred from homology"/>
<dbReference type="GO" id="GO:0006260">
    <property type="term" value="P:DNA replication"/>
    <property type="evidence" value="ECO:0007669"/>
    <property type="project" value="UniProtKB-UniRule"/>
</dbReference>
<dbReference type="Gene3D" id="3.40.50.300">
    <property type="entry name" value="P-loop containing nucleotide triphosphate hydrolases"/>
    <property type="match status" value="2"/>
</dbReference>
<evidence type="ECO:0000256" key="7">
    <source>
        <dbReference type="HAMAP-Rule" id="MF_01894"/>
    </source>
</evidence>
<dbReference type="eggNOG" id="COG1196">
    <property type="taxonomic scope" value="Bacteria"/>
</dbReference>
<evidence type="ECO:0000256" key="8">
    <source>
        <dbReference type="SAM" id="MobiDB-lite"/>
    </source>
</evidence>
<dbReference type="Pfam" id="PF06470">
    <property type="entry name" value="SMC_hinge"/>
    <property type="match status" value="1"/>
</dbReference>
<keyword evidence="6 7" id="KW-0238">DNA-binding</keyword>
<feature type="domain" description="SMC hinge" evidence="9">
    <location>
        <begin position="521"/>
        <end position="638"/>
    </location>
</feature>
<evidence type="ECO:0000313" key="11">
    <source>
        <dbReference type="Proteomes" id="UP000018227"/>
    </source>
</evidence>
<dbReference type="GO" id="GO:0005737">
    <property type="term" value="C:cytoplasm"/>
    <property type="evidence" value="ECO:0007669"/>
    <property type="project" value="UniProtKB-SubCell"/>
</dbReference>
<accession>V2Y9Q9</accession>
<gene>
    <name evidence="7" type="primary">smc</name>
    <name evidence="10" type="ORF">GCWU0000282_000382</name>
</gene>
<sequence>MYLKSVEIQGFKSFANKIVFSFEGGITGIVGPNGSGKSNVADAVRWVLGEQSAKQLRGSKMEDVIFSGTEIRKAQSFAYVAITIDNSDKVLPIDYEEVTVARRVYRSGESEYLINGHNCRLKDVGELFLDTGIGKEGYSIIGQGQIEKIISGRPEDRRELFDEAAGITKFKKRKAESIKNLEEESANLSRVNDIMSELERQIGPLSKQAEAAKLYLNYRDELKKYEIINFINEYDHIAETRAKAETDKNLAENNLKEADARYEDIKEEYEKLENVLNEKAEHIDEVTKLISDKQVAREKAEGELKLIKEQINSINKNSEVNAERLKQAEIKLDKILKENEEIELKSKTLVEKEQKLSEEDVLLKGKLNEKMSFKSGLESERDVKLNEKAGRDKEKAEASGQIELYKANLEQYKIRRLEINQKILRNKEVSDGLKSQYDAASEKIKEITVNLEKLEAVQKDASEQVDRLNKDRTAKEKETADKQKEILAAKATLNSMMNMAEKYDGYGNAVKRIMEHKKEEAGIIGVVADIIKVKPKYETAVETAIGGAIQNIVTDKEATAKRTISWLKENKLGRATFLPLDAMTLHNPGNFGGALNEEGIIGVAASLTEYETKYAGLVNHILGRTLVADNMDSATRIARKYRYSLRIVTLDGEQLNPGGSISGGAFRNTSNLLGRAREIEEKKESLTEIEAEYAALKKEVEDIRALVSETKHSLSIYKENMSELKISLNTEINHRKQLEQRLSESEQSLNEIKLDGTNLDKERDLAEKEIDRLTGIIKADENNETEVSGLNDIYKKLEELTAEIEGINEEINQLRITESTVSAEKNFIDESLTRVNREKTSVETEIEELNNMASALSISLEEKTSAIESLTSDISCLHEAIEESENRKKTLVAEKEEISVSHKAFFGKREEITELRANLDKEVYRLSGIIEKADTNLETMVNYMLDEYGITYSEAVKNNIASDEEYTSFTLKKLINTQKNLIKELGNVNVGAIEEYKEVGARYELLKTQAEDIVKAEDALKAIIDELDKRMREQFDERFKDINEQFDLAFIELFGGGKGRLELTDGEDILEAGIKIIAQPPGKKLQNMMQLSGGEKSLTAIALLFAIQNLKPSPFCLLDEIEAALDDSNVTRFADYLHKLTKNTQFIVITHRRGTMNAADILYGITMQEKGVSTMVSVNLIDADIN</sequence>